<dbReference type="Proteomes" id="UP000634136">
    <property type="component" value="Unassembled WGS sequence"/>
</dbReference>
<dbReference type="EMBL" id="JAAIUW010000013">
    <property type="protein sequence ID" value="KAF7803029.1"/>
    <property type="molecule type" value="Genomic_DNA"/>
</dbReference>
<gene>
    <name evidence="2" type="ORF">G2W53_042140</name>
</gene>
<dbReference type="AlphaFoldDB" id="A0A834W3I6"/>
<comment type="caution">
    <text evidence="2">The sequence shown here is derived from an EMBL/GenBank/DDBJ whole genome shotgun (WGS) entry which is preliminary data.</text>
</comment>
<proteinExistence type="predicted"/>
<name>A0A834W3I6_9FABA</name>
<organism evidence="2 3">
    <name type="scientific">Senna tora</name>
    <dbReference type="NCBI Taxonomy" id="362788"/>
    <lineage>
        <taxon>Eukaryota</taxon>
        <taxon>Viridiplantae</taxon>
        <taxon>Streptophyta</taxon>
        <taxon>Embryophyta</taxon>
        <taxon>Tracheophyta</taxon>
        <taxon>Spermatophyta</taxon>
        <taxon>Magnoliopsida</taxon>
        <taxon>eudicotyledons</taxon>
        <taxon>Gunneridae</taxon>
        <taxon>Pentapetalae</taxon>
        <taxon>rosids</taxon>
        <taxon>fabids</taxon>
        <taxon>Fabales</taxon>
        <taxon>Fabaceae</taxon>
        <taxon>Caesalpinioideae</taxon>
        <taxon>Cassia clade</taxon>
        <taxon>Senna</taxon>
    </lineage>
</organism>
<keyword evidence="3" id="KW-1185">Reference proteome</keyword>
<sequence>MDDMEENGRVSSWCPKAEEEKLAGPN</sequence>
<reference evidence="2" key="1">
    <citation type="submission" date="2020-09" db="EMBL/GenBank/DDBJ databases">
        <title>Genome-Enabled Discovery of Anthraquinone Biosynthesis in Senna tora.</title>
        <authorList>
            <person name="Kang S.-H."/>
            <person name="Pandey R.P."/>
            <person name="Lee C.-M."/>
            <person name="Sim J.-S."/>
            <person name="Jeong J.-T."/>
            <person name="Choi B.-S."/>
            <person name="Jung M."/>
            <person name="Ginzburg D."/>
            <person name="Zhao K."/>
            <person name="Won S.Y."/>
            <person name="Oh T.-J."/>
            <person name="Yu Y."/>
            <person name="Kim N.-H."/>
            <person name="Lee O.R."/>
            <person name="Lee T.-H."/>
            <person name="Bashyal P."/>
            <person name="Kim T.-S."/>
            <person name="Lee W.-H."/>
            <person name="Kawkins C."/>
            <person name="Kim C.-K."/>
            <person name="Kim J.S."/>
            <person name="Ahn B.O."/>
            <person name="Rhee S.Y."/>
            <person name="Sohng J.K."/>
        </authorList>
    </citation>
    <scope>NUCLEOTIDE SEQUENCE</scope>
    <source>
        <tissue evidence="2">Leaf</tissue>
    </source>
</reference>
<feature type="region of interest" description="Disordered" evidence="1">
    <location>
        <begin position="1"/>
        <end position="26"/>
    </location>
</feature>
<evidence type="ECO:0000313" key="2">
    <source>
        <dbReference type="EMBL" id="KAF7803029.1"/>
    </source>
</evidence>
<evidence type="ECO:0000313" key="3">
    <source>
        <dbReference type="Proteomes" id="UP000634136"/>
    </source>
</evidence>
<protein>
    <submittedName>
        <fullName evidence="2">Uncharacterized protein</fullName>
    </submittedName>
</protein>
<accession>A0A834W3I6</accession>
<evidence type="ECO:0000256" key="1">
    <source>
        <dbReference type="SAM" id="MobiDB-lite"/>
    </source>
</evidence>
<feature type="compositionally biased region" description="Basic and acidic residues" evidence="1">
    <location>
        <begin position="16"/>
        <end position="26"/>
    </location>
</feature>